<dbReference type="Proteomes" id="UP000199403">
    <property type="component" value="Unassembled WGS sequence"/>
</dbReference>
<organism evidence="1 2">
    <name type="scientific">Cyclobacterium xiamenense</name>
    <dbReference type="NCBI Taxonomy" id="1297121"/>
    <lineage>
        <taxon>Bacteria</taxon>
        <taxon>Pseudomonadati</taxon>
        <taxon>Bacteroidota</taxon>
        <taxon>Cytophagia</taxon>
        <taxon>Cytophagales</taxon>
        <taxon>Cyclobacteriaceae</taxon>
        <taxon>Cyclobacterium</taxon>
    </lineage>
</organism>
<reference evidence="2" key="1">
    <citation type="submission" date="2016-10" db="EMBL/GenBank/DDBJ databases">
        <authorList>
            <person name="Varghese N."/>
            <person name="Submissions S."/>
        </authorList>
    </citation>
    <scope>NUCLEOTIDE SEQUENCE [LARGE SCALE GENOMIC DNA]</scope>
    <source>
        <strain evidence="2">IBRC-M 10761</strain>
    </source>
</reference>
<evidence type="ECO:0000313" key="1">
    <source>
        <dbReference type="EMBL" id="SEI81337.1"/>
    </source>
</evidence>
<dbReference type="AlphaFoldDB" id="A0A1H6TVR8"/>
<gene>
    <name evidence="1" type="ORF">SAMN05192553_101390</name>
</gene>
<protein>
    <submittedName>
        <fullName evidence="1">Uncharacterized protein</fullName>
    </submittedName>
</protein>
<name>A0A1H6TVR8_9BACT</name>
<sequence>MNKNEVSMSVATHCLTRIEKNQNRKMRFHRNDGNHNIIVSNKMNILTMVDSTLARQWVLIAN</sequence>
<keyword evidence="2" id="KW-1185">Reference proteome</keyword>
<proteinExistence type="predicted"/>
<accession>A0A1H6TVR8</accession>
<dbReference type="EMBL" id="FNZH01000001">
    <property type="protein sequence ID" value="SEI81337.1"/>
    <property type="molecule type" value="Genomic_DNA"/>
</dbReference>
<evidence type="ECO:0000313" key="2">
    <source>
        <dbReference type="Proteomes" id="UP000199403"/>
    </source>
</evidence>